<comment type="caution">
    <text evidence="2">The sequence shown here is derived from an EMBL/GenBank/DDBJ whole genome shotgun (WGS) entry which is preliminary data.</text>
</comment>
<feature type="transmembrane region" description="Helical" evidence="1">
    <location>
        <begin position="114"/>
        <end position="133"/>
    </location>
</feature>
<accession>A0A367XJV2</accession>
<sequence length="140" mass="14870">MRILGALLCGCLFGAGLALSGMINPEKVLGFLDIAAIPAHGWDPSLIFVMAGGLIIALPFFWWAKWHNTALLGGNISLPTKRTIDRPLIIGSLIFGVGWGLAGLCPGPAISALSYLQLEPFLFVVAMLAGMIIQRLSSRP</sequence>
<keyword evidence="1" id="KW-0812">Transmembrane</keyword>
<protein>
    <recommendedName>
        <fullName evidence="4">Transporter</fullName>
    </recommendedName>
</protein>
<evidence type="ECO:0000256" key="1">
    <source>
        <dbReference type="SAM" id="Phobius"/>
    </source>
</evidence>
<reference evidence="2 3" key="1">
    <citation type="submission" date="2014-07" db="EMBL/GenBank/DDBJ databases">
        <title>Draft genome sequence of Thalassospira profundimaris S25-3-2.</title>
        <authorList>
            <person name="Lai Q."/>
            <person name="Shao Z."/>
        </authorList>
    </citation>
    <scope>NUCLEOTIDE SEQUENCE [LARGE SCALE GENOMIC DNA]</scope>
    <source>
        <strain evidence="2 3">S25-3-2</strain>
    </source>
</reference>
<evidence type="ECO:0008006" key="4">
    <source>
        <dbReference type="Google" id="ProtNLM"/>
    </source>
</evidence>
<keyword evidence="1" id="KW-0472">Membrane</keyword>
<dbReference type="InterPro" id="IPR046513">
    <property type="entry name" value="DUF6691"/>
</dbReference>
<dbReference type="EMBL" id="JPWH01000001">
    <property type="protein sequence ID" value="RCK53818.1"/>
    <property type="molecule type" value="Genomic_DNA"/>
</dbReference>
<gene>
    <name evidence="2" type="ORF">TH25_00035</name>
</gene>
<organism evidence="2 3">
    <name type="scientific">Thalassospira profundimaris</name>
    <dbReference type="NCBI Taxonomy" id="502049"/>
    <lineage>
        <taxon>Bacteria</taxon>
        <taxon>Pseudomonadati</taxon>
        <taxon>Pseudomonadota</taxon>
        <taxon>Alphaproteobacteria</taxon>
        <taxon>Rhodospirillales</taxon>
        <taxon>Thalassospiraceae</taxon>
        <taxon>Thalassospira</taxon>
    </lineage>
</organism>
<evidence type="ECO:0000313" key="3">
    <source>
        <dbReference type="Proteomes" id="UP000252517"/>
    </source>
</evidence>
<keyword evidence="1" id="KW-1133">Transmembrane helix</keyword>
<evidence type="ECO:0000313" key="2">
    <source>
        <dbReference type="EMBL" id="RCK53818.1"/>
    </source>
</evidence>
<dbReference type="OrthoDB" id="9790409at2"/>
<proteinExistence type="predicted"/>
<dbReference type="Proteomes" id="UP000252517">
    <property type="component" value="Unassembled WGS sequence"/>
</dbReference>
<dbReference type="Pfam" id="PF20398">
    <property type="entry name" value="DUF6691"/>
    <property type="match status" value="1"/>
</dbReference>
<feature type="transmembrane region" description="Helical" evidence="1">
    <location>
        <begin position="84"/>
        <end position="102"/>
    </location>
</feature>
<dbReference type="RefSeq" id="WP_114086400.1">
    <property type="nucleotide sequence ID" value="NZ_JPWH01000001.1"/>
</dbReference>
<dbReference type="AlphaFoldDB" id="A0A367XJV2"/>
<name>A0A367XJV2_9PROT</name>
<feature type="transmembrane region" description="Helical" evidence="1">
    <location>
        <begin position="44"/>
        <end position="63"/>
    </location>
</feature>